<evidence type="ECO:0000313" key="1">
    <source>
        <dbReference type="EMBL" id="MPC91001.1"/>
    </source>
</evidence>
<proteinExistence type="predicted"/>
<accession>A0A5B7IZM5</accession>
<evidence type="ECO:0000313" key="2">
    <source>
        <dbReference type="Proteomes" id="UP000324222"/>
    </source>
</evidence>
<organism evidence="1 2">
    <name type="scientific">Portunus trituberculatus</name>
    <name type="common">Swimming crab</name>
    <name type="synonym">Neptunus trituberculatus</name>
    <dbReference type="NCBI Taxonomy" id="210409"/>
    <lineage>
        <taxon>Eukaryota</taxon>
        <taxon>Metazoa</taxon>
        <taxon>Ecdysozoa</taxon>
        <taxon>Arthropoda</taxon>
        <taxon>Crustacea</taxon>
        <taxon>Multicrustacea</taxon>
        <taxon>Malacostraca</taxon>
        <taxon>Eumalacostraca</taxon>
        <taxon>Eucarida</taxon>
        <taxon>Decapoda</taxon>
        <taxon>Pleocyemata</taxon>
        <taxon>Brachyura</taxon>
        <taxon>Eubrachyura</taxon>
        <taxon>Portunoidea</taxon>
        <taxon>Portunidae</taxon>
        <taxon>Portuninae</taxon>
        <taxon>Portunus</taxon>
    </lineage>
</organism>
<gene>
    <name evidence="1" type="ORF">E2C01_086009</name>
</gene>
<comment type="caution">
    <text evidence="1">The sequence shown here is derived from an EMBL/GenBank/DDBJ whole genome shotgun (WGS) entry which is preliminary data.</text>
</comment>
<sequence length="173" mass="18977">MCDSCVGYQCCASPAKINSHTFRSALLCLPSSPPPLRASQPRPAPPSPHTITARQTHQVSLASAMLLMISEGRDGSLQFAAISRTSHCSHQEYCNVLQKRFALSPRLFSKAPEMKSQVLKKVPLLIMYKSCYLAAKTLVNILKTHDRGNMVRNILNAVTGPHSVHGTVLRPML</sequence>
<reference evidence="1 2" key="1">
    <citation type="submission" date="2019-05" db="EMBL/GenBank/DDBJ databases">
        <title>Another draft genome of Portunus trituberculatus and its Hox gene families provides insights of decapod evolution.</title>
        <authorList>
            <person name="Jeong J.-H."/>
            <person name="Song I."/>
            <person name="Kim S."/>
            <person name="Choi T."/>
            <person name="Kim D."/>
            <person name="Ryu S."/>
            <person name="Kim W."/>
        </authorList>
    </citation>
    <scope>NUCLEOTIDE SEQUENCE [LARGE SCALE GENOMIC DNA]</scope>
    <source>
        <tissue evidence="1">Muscle</tissue>
    </source>
</reference>
<protein>
    <submittedName>
        <fullName evidence="1">Uncharacterized protein</fullName>
    </submittedName>
</protein>
<keyword evidence="2" id="KW-1185">Reference proteome</keyword>
<name>A0A5B7IZM5_PORTR</name>
<dbReference type="AlphaFoldDB" id="A0A5B7IZM5"/>
<dbReference type="Proteomes" id="UP000324222">
    <property type="component" value="Unassembled WGS sequence"/>
</dbReference>
<dbReference type="EMBL" id="VSRR010086242">
    <property type="protein sequence ID" value="MPC91001.1"/>
    <property type="molecule type" value="Genomic_DNA"/>
</dbReference>